<keyword evidence="7 11" id="KW-0407">Ion channel</keyword>
<dbReference type="GO" id="GO:0030322">
    <property type="term" value="P:stabilization of membrane potential"/>
    <property type="evidence" value="ECO:0007669"/>
    <property type="project" value="TreeGrafter"/>
</dbReference>
<sequence>MGNEKQQKYGRIHSYGSMSSSRSDDDMTVHSQLYPYPKKMLIEREILYEEDHPPFQPLFATSRIFGKKRYTYLLLIYTLFYTCYLVTGALVFSALEAPMENEIRLESLLDEVIRASNRGVSASRNVSGGPNWTFGQSLFFSSTVVTTIAGIFTYLEPDWDFLDSFYYCFISLTTIGLGDYIPGDYPEQPYRPLYKLATTFYLLIGLAFLFLTLTVFYDIPQLNLSTVFSSVKLDEDPEKMRLSGSGVMGPGYGIGGLVMRDDYNHHDQRRSVVHIRPHLDDSPSPEDTTPVHARDMRVH</sequence>
<evidence type="ECO:0000256" key="9">
    <source>
        <dbReference type="SAM" id="Phobius"/>
    </source>
</evidence>
<dbReference type="PANTHER" id="PTHR11003:SF249">
    <property type="entry name" value="TWO PORE POTASSIUM CHANNEL PROTEIN SUP-9"/>
    <property type="match status" value="1"/>
</dbReference>
<feature type="domain" description="Potassium channel" evidence="10">
    <location>
        <begin position="151"/>
        <end position="218"/>
    </location>
</feature>
<evidence type="ECO:0000256" key="3">
    <source>
        <dbReference type="ARBA" id="ARBA00022692"/>
    </source>
</evidence>
<keyword evidence="6 9" id="KW-0472">Membrane</keyword>
<evidence type="ECO:0000256" key="1">
    <source>
        <dbReference type="ARBA" id="ARBA00004141"/>
    </source>
</evidence>
<name>A0A0L7KXH3_OPEBR</name>
<feature type="transmembrane region" description="Helical" evidence="9">
    <location>
        <begin position="134"/>
        <end position="155"/>
    </location>
</feature>
<evidence type="ECO:0000313" key="11">
    <source>
        <dbReference type="EMBL" id="KOB67968.1"/>
    </source>
</evidence>
<comment type="caution">
    <text evidence="11">The sequence shown here is derived from an EMBL/GenBank/DDBJ whole genome shotgun (WGS) entry which is preliminary data.</text>
</comment>
<dbReference type="Gene3D" id="1.10.287.70">
    <property type="match status" value="2"/>
</dbReference>
<evidence type="ECO:0000256" key="5">
    <source>
        <dbReference type="ARBA" id="ARBA00023065"/>
    </source>
</evidence>
<reference evidence="11 12" key="1">
    <citation type="journal article" date="2015" name="Genome Biol. Evol.">
        <title>The genome of winter moth (Operophtera brumata) provides a genomic perspective on sexual dimorphism and phenology.</title>
        <authorList>
            <person name="Derks M.F."/>
            <person name="Smit S."/>
            <person name="Salis L."/>
            <person name="Schijlen E."/>
            <person name="Bossers A."/>
            <person name="Mateman C."/>
            <person name="Pijl A.S."/>
            <person name="de Ridder D."/>
            <person name="Groenen M.A."/>
            <person name="Visser M.E."/>
            <person name="Megens H.J."/>
        </authorList>
    </citation>
    <scope>NUCLEOTIDE SEQUENCE [LARGE SCALE GENOMIC DNA]</scope>
    <source>
        <strain evidence="11">WM2013NL</strain>
        <tissue evidence="11">Head and thorax</tissue>
    </source>
</reference>
<dbReference type="InterPro" id="IPR003280">
    <property type="entry name" value="2pore_dom_K_chnl"/>
</dbReference>
<dbReference type="SUPFAM" id="SSF81324">
    <property type="entry name" value="Voltage-gated potassium channels"/>
    <property type="match status" value="2"/>
</dbReference>
<feature type="transmembrane region" description="Helical" evidence="9">
    <location>
        <begin position="72"/>
        <end position="95"/>
    </location>
</feature>
<protein>
    <submittedName>
        <fullName evidence="11">Potassium channel subfamily K member 6</fullName>
    </submittedName>
</protein>
<evidence type="ECO:0000256" key="4">
    <source>
        <dbReference type="ARBA" id="ARBA00022989"/>
    </source>
</evidence>
<evidence type="ECO:0000313" key="12">
    <source>
        <dbReference type="Proteomes" id="UP000037510"/>
    </source>
</evidence>
<dbReference type="Pfam" id="PF07885">
    <property type="entry name" value="Ion_trans_2"/>
    <property type="match status" value="1"/>
</dbReference>
<evidence type="ECO:0000256" key="7">
    <source>
        <dbReference type="ARBA" id="ARBA00023303"/>
    </source>
</evidence>
<dbReference type="AlphaFoldDB" id="A0A0L7KXH3"/>
<dbReference type="GO" id="GO:0022841">
    <property type="term" value="F:potassium ion leak channel activity"/>
    <property type="evidence" value="ECO:0007669"/>
    <property type="project" value="TreeGrafter"/>
</dbReference>
<gene>
    <name evidence="11" type="ORF">OBRU01_19092</name>
</gene>
<feature type="transmembrane region" description="Helical" evidence="9">
    <location>
        <begin position="193"/>
        <end position="217"/>
    </location>
</feature>
<proteinExistence type="predicted"/>
<keyword evidence="2" id="KW-0813">Transport</keyword>
<dbReference type="PANTHER" id="PTHR11003">
    <property type="entry name" value="POTASSIUM CHANNEL, SUBFAMILY K"/>
    <property type="match status" value="1"/>
</dbReference>
<dbReference type="STRING" id="104452.A0A0L7KXH3"/>
<evidence type="ECO:0000259" key="10">
    <source>
        <dbReference type="Pfam" id="PF07885"/>
    </source>
</evidence>
<feature type="region of interest" description="Disordered" evidence="8">
    <location>
        <begin position="274"/>
        <end position="299"/>
    </location>
</feature>
<dbReference type="GO" id="GO:0015271">
    <property type="term" value="F:outward rectifier potassium channel activity"/>
    <property type="evidence" value="ECO:0007669"/>
    <property type="project" value="TreeGrafter"/>
</dbReference>
<dbReference type="Proteomes" id="UP000037510">
    <property type="component" value="Unassembled WGS sequence"/>
</dbReference>
<dbReference type="GO" id="GO:0005886">
    <property type="term" value="C:plasma membrane"/>
    <property type="evidence" value="ECO:0007669"/>
    <property type="project" value="TreeGrafter"/>
</dbReference>
<keyword evidence="3 9" id="KW-0812">Transmembrane</keyword>
<comment type="subcellular location">
    <subcellularLocation>
        <location evidence="1">Membrane</location>
        <topology evidence="1">Multi-pass membrane protein</topology>
    </subcellularLocation>
</comment>
<organism evidence="11 12">
    <name type="scientific">Operophtera brumata</name>
    <name type="common">Winter moth</name>
    <name type="synonym">Phalaena brumata</name>
    <dbReference type="NCBI Taxonomy" id="104452"/>
    <lineage>
        <taxon>Eukaryota</taxon>
        <taxon>Metazoa</taxon>
        <taxon>Ecdysozoa</taxon>
        <taxon>Arthropoda</taxon>
        <taxon>Hexapoda</taxon>
        <taxon>Insecta</taxon>
        <taxon>Pterygota</taxon>
        <taxon>Neoptera</taxon>
        <taxon>Endopterygota</taxon>
        <taxon>Lepidoptera</taxon>
        <taxon>Glossata</taxon>
        <taxon>Ditrysia</taxon>
        <taxon>Geometroidea</taxon>
        <taxon>Geometridae</taxon>
        <taxon>Larentiinae</taxon>
        <taxon>Operophtera</taxon>
    </lineage>
</organism>
<evidence type="ECO:0000256" key="6">
    <source>
        <dbReference type="ARBA" id="ARBA00023136"/>
    </source>
</evidence>
<accession>A0A0L7KXH3</accession>
<keyword evidence="12" id="KW-1185">Reference proteome</keyword>
<keyword evidence="4 9" id="KW-1133">Transmembrane helix</keyword>
<evidence type="ECO:0000256" key="2">
    <source>
        <dbReference type="ARBA" id="ARBA00022448"/>
    </source>
</evidence>
<keyword evidence="5" id="KW-0406">Ion transport</keyword>
<feature type="region of interest" description="Disordered" evidence="8">
    <location>
        <begin position="1"/>
        <end position="28"/>
    </location>
</feature>
<dbReference type="InterPro" id="IPR013099">
    <property type="entry name" value="K_chnl_dom"/>
</dbReference>
<feature type="transmembrane region" description="Helical" evidence="9">
    <location>
        <begin position="164"/>
        <end position="181"/>
    </location>
</feature>
<dbReference type="EMBL" id="JTDY01004596">
    <property type="protein sequence ID" value="KOB67968.1"/>
    <property type="molecule type" value="Genomic_DNA"/>
</dbReference>
<evidence type="ECO:0000256" key="8">
    <source>
        <dbReference type="SAM" id="MobiDB-lite"/>
    </source>
</evidence>